<proteinExistence type="predicted"/>
<dbReference type="AlphaFoldDB" id="A0A917C716"/>
<sequence length="214" mass="23273">MCVLSLDHLRISTLIAACLAILPATAQAKDKMKPADALVLDTERPLLIEALKLCGSPDIKTLMAGLPAFAEKMKAVHVAPDHINEKFAAAGMVSFSGWGFSAGAPAALDMRSFFVEIRMQETGGRTVTFCEITDMTTDPDATKLALVEADWLKAIEPWTQNALKTLRSERPATATDDATFEHYFDLSTPGTVGSLSTFRIEHKLQLNFMRATGQ</sequence>
<dbReference type="EMBL" id="BMCT01000005">
    <property type="protein sequence ID" value="GGF72008.1"/>
    <property type="molecule type" value="Genomic_DNA"/>
</dbReference>
<evidence type="ECO:0000256" key="1">
    <source>
        <dbReference type="SAM" id="SignalP"/>
    </source>
</evidence>
<feature type="chain" id="PRO_5036826245" evidence="1">
    <location>
        <begin position="29"/>
        <end position="214"/>
    </location>
</feature>
<organism evidence="2 3">
    <name type="scientific">Azorhizobium oxalatiphilum</name>
    <dbReference type="NCBI Taxonomy" id="980631"/>
    <lineage>
        <taxon>Bacteria</taxon>
        <taxon>Pseudomonadati</taxon>
        <taxon>Pseudomonadota</taxon>
        <taxon>Alphaproteobacteria</taxon>
        <taxon>Hyphomicrobiales</taxon>
        <taxon>Xanthobacteraceae</taxon>
        <taxon>Azorhizobium</taxon>
    </lineage>
</organism>
<keyword evidence="1" id="KW-0732">Signal</keyword>
<comment type="caution">
    <text evidence="2">The sequence shown here is derived from an EMBL/GenBank/DDBJ whole genome shotgun (WGS) entry which is preliminary data.</text>
</comment>
<feature type="signal peptide" evidence="1">
    <location>
        <begin position="1"/>
        <end position="28"/>
    </location>
</feature>
<name>A0A917C716_9HYPH</name>
<dbReference type="Proteomes" id="UP000606044">
    <property type="component" value="Unassembled WGS sequence"/>
</dbReference>
<reference evidence="2" key="1">
    <citation type="journal article" date="2014" name="Int. J. Syst. Evol. Microbiol.">
        <title>Complete genome sequence of Corynebacterium casei LMG S-19264T (=DSM 44701T), isolated from a smear-ripened cheese.</title>
        <authorList>
            <consortium name="US DOE Joint Genome Institute (JGI-PGF)"/>
            <person name="Walter F."/>
            <person name="Albersmeier A."/>
            <person name="Kalinowski J."/>
            <person name="Ruckert C."/>
        </authorList>
    </citation>
    <scope>NUCLEOTIDE SEQUENCE</scope>
    <source>
        <strain evidence="2">CCM 7897</strain>
    </source>
</reference>
<gene>
    <name evidence="2" type="ORF">GCM10007301_34730</name>
</gene>
<evidence type="ECO:0000313" key="2">
    <source>
        <dbReference type="EMBL" id="GGF72008.1"/>
    </source>
</evidence>
<accession>A0A917C716</accession>
<evidence type="ECO:0000313" key="3">
    <source>
        <dbReference type="Proteomes" id="UP000606044"/>
    </source>
</evidence>
<keyword evidence="3" id="KW-1185">Reference proteome</keyword>
<reference evidence="2" key="2">
    <citation type="submission" date="2020-09" db="EMBL/GenBank/DDBJ databases">
        <authorList>
            <person name="Sun Q."/>
            <person name="Sedlacek I."/>
        </authorList>
    </citation>
    <scope>NUCLEOTIDE SEQUENCE</scope>
    <source>
        <strain evidence="2">CCM 7897</strain>
    </source>
</reference>
<protein>
    <submittedName>
        <fullName evidence="2">Uncharacterized protein</fullName>
    </submittedName>
</protein>